<feature type="compositionally biased region" description="Polar residues" evidence="1">
    <location>
        <begin position="350"/>
        <end position="369"/>
    </location>
</feature>
<feature type="compositionally biased region" description="Low complexity" evidence="1">
    <location>
        <begin position="196"/>
        <end position="210"/>
    </location>
</feature>
<feature type="compositionally biased region" description="Low complexity" evidence="1">
    <location>
        <begin position="422"/>
        <end position="442"/>
    </location>
</feature>
<dbReference type="AlphaFoldDB" id="A0A9Q5HQJ3"/>
<keyword evidence="3" id="KW-1185">Reference proteome</keyword>
<feature type="region of interest" description="Disordered" evidence="1">
    <location>
        <begin position="241"/>
        <end position="273"/>
    </location>
</feature>
<feature type="compositionally biased region" description="Low complexity" evidence="1">
    <location>
        <begin position="54"/>
        <end position="65"/>
    </location>
</feature>
<feature type="compositionally biased region" description="Polar residues" evidence="1">
    <location>
        <begin position="258"/>
        <end position="273"/>
    </location>
</feature>
<feature type="region of interest" description="Disordered" evidence="1">
    <location>
        <begin position="124"/>
        <end position="229"/>
    </location>
</feature>
<feature type="compositionally biased region" description="Low complexity" evidence="1">
    <location>
        <begin position="297"/>
        <end position="312"/>
    </location>
</feature>
<dbReference type="OrthoDB" id="10045710at2759"/>
<feature type="compositionally biased region" description="Pro residues" evidence="1">
    <location>
        <begin position="334"/>
        <end position="349"/>
    </location>
</feature>
<dbReference type="Gene3D" id="1.10.238.10">
    <property type="entry name" value="EF-hand"/>
    <property type="match status" value="1"/>
</dbReference>
<reference evidence="2" key="1">
    <citation type="submission" date="2016-06" db="EMBL/GenBank/DDBJ databases">
        <title>Draft Genome sequence of the fungus Inonotus baumii.</title>
        <authorList>
            <person name="Zhu H."/>
            <person name="Lin W."/>
        </authorList>
    </citation>
    <scope>NUCLEOTIDE SEQUENCE</scope>
    <source>
        <strain evidence="2">821</strain>
    </source>
</reference>
<evidence type="ECO:0000313" key="3">
    <source>
        <dbReference type="Proteomes" id="UP000757232"/>
    </source>
</evidence>
<proteinExistence type="predicted"/>
<organism evidence="2 3">
    <name type="scientific">Sanghuangporus baumii</name>
    <name type="common">Phellinus baumii</name>
    <dbReference type="NCBI Taxonomy" id="108892"/>
    <lineage>
        <taxon>Eukaryota</taxon>
        <taxon>Fungi</taxon>
        <taxon>Dikarya</taxon>
        <taxon>Basidiomycota</taxon>
        <taxon>Agaricomycotina</taxon>
        <taxon>Agaricomycetes</taxon>
        <taxon>Hymenochaetales</taxon>
        <taxon>Hymenochaetaceae</taxon>
        <taxon>Sanghuangporus</taxon>
    </lineage>
</organism>
<sequence>MAPTSTLQDRIKQFEAMNGAAVRPLQSKTALKDRPRPSYPPVPRGQLHSKATGSSVSPSLDLLSDPISPTAASYTVIKPMVPYVPRKPRIKSPSPSPPNLGCNTSLIDLMDSKLDERQDWLKISRPPLAPPLPPRMASQNSGASGSSSTRSLSSQSSVPTIPSRSSSNSLTVEHTYPPLGSATSNANLRQRQGHVSASSTSSFHSVSLSSDGDPAADTKSTDTGGSVSNFIATYPIDKANSTTSEADKDRESVDDTFSFETVSSTDMGSPTLSLTREWEKDFSIHKFKPEPPKLPSRRTPITSPSPSSTSPPFDSPPLPTSQKASPTLNAVRRVPPPPPPSRSNKPPPQATSSRASVMSTTTTASDRSSIFSAGTATTAHTSITSCTQLLRPTPVPIVARKRYEAVFFANVNAQRRLRLKRLSPSTLTSPSSSSPTSPTTPRKGWRGVSVDLVTNPEENPVFSGPEDETDSSRLEGPIIRVIWSRSKLSPEKLRDIWNDCALPNQNFLDKDAFAKGMWRIDEELRRVQSMRSSTKTITSYSSMVAKRTTTGPLLH</sequence>
<dbReference type="EMBL" id="LNZH02000216">
    <property type="protein sequence ID" value="OCB84147.1"/>
    <property type="molecule type" value="Genomic_DNA"/>
</dbReference>
<evidence type="ECO:0000256" key="1">
    <source>
        <dbReference type="SAM" id="MobiDB-lite"/>
    </source>
</evidence>
<evidence type="ECO:0000313" key="2">
    <source>
        <dbReference type="EMBL" id="OCB84147.1"/>
    </source>
</evidence>
<gene>
    <name evidence="2" type="ORF">A7U60_g8823</name>
</gene>
<feature type="compositionally biased region" description="Polar residues" evidence="1">
    <location>
        <begin position="181"/>
        <end position="195"/>
    </location>
</feature>
<comment type="caution">
    <text evidence="2">The sequence shown here is derived from an EMBL/GenBank/DDBJ whole genome shotgun (WGS) entry which is preliminary data.</text>
</comment>
<protein>
    <submittedName>
        <fullName evidence="2">Uncharacterized protein</fullName>
    </submittedName>
</protein>
<feature type="region of interest" description="Disordered" evidence="1">
    <location>
        <begin position="285"/>
        <end position="369"/>
    </location>
</feature>
<dbReference type="Proteomes" id="UP000757232">
    <property type="component" value="Unassembled WGS sequence"/>
</dbReference>
<accession>A0A9Q5HQJ3</accession>
<feature type="region of interest" description="Disordered" evidence="1">
    <location>
        <begin position="421"/>
        <end position="446"/>
    </location>
</feature>
<feature type="compositionally biased region" description="Low complexity" evidence="1">
    <location>
        <begin position="137"/>
        <end position="169"/>
    </location>
</feature>
<name>A0A9Q5HQJ3_SANBA</name>
<feature type="region of interest" description="Disordered" evidence="1">
    <location>
        <begin position="18"/>
        <end position="65"/>
    </location>
</feature>